<name>A0A624BYV4_SALET</name>
<evidence type="ECO:0000256" key="2">
    <source>
        <dbReference type="SAM" id="MobiDB-lite"/>
    </source>
</evidence>
<proteinExistence type="predicted"/>
<organism evidence="3">
    <name type="scientific">Salmonella enterica subsp. enterica serovar Tennessee</name>
    <dbReference type="NCBI Taxonomy" id="143221"/>
    <lineage>
        <taxon>Bacteria</taxon>
        <taxon>Pseudomonadati</taxon>
        <taxon>Pseudomonadota</taxon>
        <taxon>Gammaproteobacteria</taxon>
        <taxon>Enterobacterales</taxon>
        <taxon>Enterobacteriaceae</taxon>
        <taxon>Salmonella</taxon>
    </lineage>
</organism>
<dbReference type="EMBL" id="AALGYW010000008">
    <property type="protein sequence ID" value="ECZ5302376.1"/>
    <property type="molecule type" value="Genomic_DNA"/>
</dbReference>
<protein>
    <submittedName>
        <fullName evidence="3">Phage tail protein</fullName>
    </submittedName>
</protein>
<sequence length="793" mass="83395">MATTVGEIEIIIKAETDQLLKANKQVDRITDNMESGFKKADRSAEKLNTTVTKTAGAVSGGLRSGMQQAGYQIQDFIVQVQGGQSALVAFSQQGSQLAGAFGPGGAVVGAVIALGSVLVGSLSTALGSTKDEMEQLKNAAETLNKVVVINSQGVAALSNDYARLAVTNATLATQLRDNAVQQFEIAVRDAGKAITNVIDDQSSWWRSLNGGVASVKAFGGAMDTMEISSGNFNDAIKKATSLGPAFNSSTMTLINTVAMLSSQFDISDDAAFGLGKRLTDLAKNPSPQAVSSLVNYMSSLKPTTQDGADAIHNLRTRILDAAAAMQQAHDDGEALKNTLNELRTEAQQANFDGISKQLEAQRIALTKGKQAAIEYGIEQQNLTREQKDQLIAASRVNAQLEEEKDKRDKAAKASSRHQSSVDAAQQALAKQSNALSRLNTGYADGSLELAKYDAVVALGNKASGEQIAKAEQQAESIWKIQQATKAAAEEERKRTQAGQNFTGLQGQVSPVAAVDNTYAQQMAQLDEYAQLYPQKIAEAEAVRAGIEDQYHQKRMAAMWEEWQQQSEINSMLGAAVDSLQGGATNAITGLINGTQSLQESFANIGSTILNSVVSAIVDMGVQYVKSLIIGKAMSSAATAAQIAEAGALATAWAPAAMAASIATQGKASAIGLAAYSSSMAAGQALSIAGARRYGGTVSAGNAYRINEDGRSEIFQTAGGQQAFIPNQSGKIIPADKAGGGGGVVQHITFEINTTGGIDDATKAWIVKSMKQVALFQINDQANRPNGMIQPRRK</sequence>
<dbReference type="AlphaFoldDB" id="A0A624BYV4"/>
<accession>A0A624BYV4</accession>
<reference evidence="3" key="1">
    <citation type="submission" date="2018-07" db="EMBL/GenBank/DDBJ databases">
        <authorList>
            <consortium name="GenomeTrakr network: Whole genome sequencing for foodborne pathogen traceback"/>
        </authorList>
    </citation>
    <scope>NUCLEOTIDE SEQUENCE</scope>
    <source>
        <strain evidence="3">FDA00001071</strain>
    </source>
</reference>
<evidence type="ECO:0000256" key="1">
    <source>
        <dbReference type="SAM" id="Coils"/>
    </source>
</evidence>
<gene>
    <name evidence="3" type="ORF">AHW86_12905</name>
</gene>
<feature type="compositionally biased region" description="Basic and acidic residues" evidence="2">
    <location>
        <begin position="401"/>
        <end position="411"/>
    </location>
</feature>
<evidence type="ECO:0000313" key="3">
    <source>
        <dbReference type="EMBL" id="ECZ5302376.1"/>
    </source>
</evidence>
<feature type="region of interest" description="Disordered" evidence="2">
    <location>
        <begin position="400"/>
        <end position="427"/>
    </location>
</feature>
<feature type="compositionally biased region" description="Polar residues" evidence="2">
    <location>
        <begin position="417"/>
        <end position="427"/>
    </location>
</feature>
<keyword evidence="1" id="KW-0175">Coiled coil</keyword>
<feature type="coiled-coil region" evidence="1">
    <location>
        <begin position="325"/>
        <end position="352"/>
    </location>
</feature>
<comment type="caution">
    <text evidence="3">The sequence shown here is derived from an EMBL/GenBank/DDBJ whole genome shotgun (WGS) entry which is preliminary data.</text>
</comment>